<dbReference type="AlphaFoldDB" id="A0A7W8DN60"/>
<dbReference type="Proteomes" id="UP000534294">
    <property type="component" value="Unassembled WGS sequence"/>
</dbReference>
<reference evidence="3 4" key="1">
    <citation type="submission" date="2020-08" db="EMBL/GenBank/DDBJ databases">
        <title>Genomic Encyclopedia of Type Strains, Phase IV (KMG-IV): sequencing the most valuable type-strain genomes for metagenomic binning, comparative biology and taxonomic classification.</title>
        <authorList>
            <person name="Goeker M."/>
        </authorList>
    </citation>
    <scope>NUCLEOTIDE SEQUENCE [LARGE SCALE GENOMIC DNA]</scope>
    <source>
        <strain evidence="3 4">DSM 12251</strain>
    </source>
</reference>
<accession>A0A7W8DN60</accession>
<comment type="caution">
    <text evidence="3">The sequence shown here is derived from an EMBL/GenBank/DDBJ whole genome shotgun (WGS) entry which is preliminary data.</text>
</comment>
<dbReference type="PANTHER" id="PTHR33055">
    <property type="entry name" value="TRANSPOSASE FOR INSERTION SEQUENCE ELEMENT IS1111A"/>
    <property type="match status" value="1"/>
</dbReference>
<dbReference type="EMBL" id="JACHIF010000001">
    <property type="protein sequence ID" value="MBB5036033.1"/>
    <property type="molecule type" value="Genomic_DNA"/>
</dbReference>
<dbReference type="InterPro" id="IPR002525">
    <property type="entry name" value="Transp_IS110-like_N"/>
</dbReference>
<keyword evidence="1" id="KW-0175">Coiled coil</keyword>
<dbReference type="PANTHER" id="PTHR33055:SF13">
    <property type="entry name" value="TRANSPOSASE"/>
    <property type="match status" value="1"/>
</dbReference>
<feature type="coiled-coil region" evidence="1">
    <location>
        <begin position="155"/>
        <end position="182"/>
    </location>
</feature>
<organism evidence="3 4">
    <name type="scientific">Prosthecobacter dejongeii</name>
    <dbReference type="NCBI Taxonomy" id="48465"/>
    <lineage>
        <taxon>Bacteria</taxon>
        <taxon>Pseudomonadati</taxon>
        <taxon>Verrucomicrobiota</taxon>
        <taxon>Verrucomicrobiia</taxon>
        <taxon>Verrucomicrobiales</taxon>
        <taxon>Verrucomicrobiaceae</taxon>
        <taxon>Prosthecobacter</taxon>
    </lineage>
</organism>
<protein>
    <submittedName>
        <fullName evidence="3">Transposase</fullName>
    </submittedName>
</protein>
<dbReference type="GO" id="GO:0003677">
    <property type="term" value="F:DNA binding"/>
    <property type="evidence" value="ECO:0007669"/>
    <property type="project" value="InterPro"/>
</dbReference>
<evidence type="ECO:0000256" key="1">
    <source>
        <dbReference type="SAM" id="Coils"/>
    </source>
</evidence>
<gene>
    <name evidence="3" type="ORF">HNQ64_000267</name>
</gene>
<sequence length="291" mass="32156">MSLNVVYLGVDVSKDSLDLHFLNQSLSVPNRAEGFAKILKLAASQPCPVHVICEATGGYERALSQALHKGQLTLSVVNPRLPRDFARAHNRLAKTDRIDAAMLVAFGKALQPAPTPVPSPQAERLGLMVAQRDMLVENCAQHQTRLLQATDSWLKKQITRLIANLKKEITKLEVLMRQWVKADAELTRKTERLDEVAGIDWRGALSLCAHMPELGTLKRGQRHISGGRAPLRRSLYLASLTAAHRNATLKSFYQRLRAAGKPAKVALTAVARKLLELLNAALKNPQIKLAR</sequence>
<feature type="domain" description="Transposase IS110-like N-terminal" evidence="2">
    <location>
        <begin position="8"/>
        <end position="149"/>
    </location>
</feature>
<dbReference type="GO" id="GO:0004803">
    <property type="term" value="F:transposase activity"/>
    <property type="evidence" value="ECO:0007669"/>
    <property type="project" value="InterPro"/>
</dbReference>
<dbReference type="GO" id="GO:0006313">
    <property type="term" value="P:DNA transposition"/>
    <property type="evidence" value="ECO:0007669"/>
    <property type="project" value="InterPro"/>
</dbReference>
<evidence type="ECO:0000313" key="4">
    <source>
        <dbReference type="Proteomes" id="UP000534294"/>
    </source>
</evidence>
<name>A0A7W8DN60_9BACT</name>
<evidence type="ECO:0000259" key="2">
    <source>
        <dbReference type="Pfam" id="PF01548"/>
    </source>
</evidence>
<proteinExistence type="predicted"/>
<dbReference type="Pfam" id="PF01548">
    <property type="entry name" value="DEDD_Tnp_IS110"/>
    <property type="match status" value="1"/>
</dbReference>
<keyword evidence="4" id="KW-1185">Reference proteome</keyword>
<evidence type="ECO:0000313" key="3">
    <source>
        <dbReference type="EMBL" id="MBB5036033.1"/>
    </source>
</evidence>
<dbReference type="RefSeq" id="WP_184204478.1">
    <property type="nucleotide sequence ID" value="NZ_JACHIF010000001.1"/>
</dbReference>
<dbReference type="InterPro" id="IPR047650">
    <property type="entry name" value="Transpos_IS110"/>
</dbReference>